<gene>
    <name evidence="1" type="ORF">MNBD_BACTEROID05-1099</name>
</gene>
<organism evidence="1">
    <name type="scientific">hydrothermal vent metagenome</name>
    <dbReference type="NCBI Taxonomy" id="652676"/>
    <lineage>
        <taxon>unclassified sequences</taxon>
        <taxon>metagenomes</taxon>
        <taxon>ecological metagenomes</taxon>
    </lineage>
</organism>
<dbReference type="Gene3D" id="3.30.2020.10">
    <property type="entry name" value="NE0471-like N-terminal domain"/>
    <property type="match status" value="1"/>
</dbReference>
<dbReference type="AlphaFoldDB" id="A0A3B0THA4"/>
<evidence type="ECO:0008006" key="2">
    <source>
        <dbReference type="Google" id="ProtNLM"/>
    </source>
</evidence>
<sequence>MEVHKVVQAKIVKDYTVEFVFDNKKKGCLDLKKYLGRGVFKSLLVKQKFKQFRVDSELGTICWPNGADIAPDTLYLEVLGK</sequence>
<reference evidence="1" key="1">
    <citation type="submission" date="2018-06" db="EMBL/GenBank/DDBJ databases">
        <authorList>
            <person name="Zhirakovskaya E."/>
        </authorList>
    </citation>
    <scope>NUCLEOTIDE SEQUENCE</scope>
</reference>
<dbReference type="EMBL" id="UOEN01000311">
    <property type="protein sequence ID" value="VAW16220.1"/>
    <property type="molecule type" value="Genomic_DNA"/>
</dbReference>
<accession>A0A3B0THA4</accession>
<dbReference type="Pfam" id="PF10387">
    <property type="entry name" value="DUF2442"/>
    <property type="match status" value="1"/>
</dbReference>
<dbReference type="InterPro" id="IPR036782">
    <property type="entry name" value="NE0471-like_N"/>
</dbReference>
<name>A0A3B0THA4_9ZZZZ</name>
<protein>
    <recommendedName>
        <fullName evidence="2">DUF2442 domain-containing protein</fullName>
    </recommendedName>
</protein>
<dbReference type="SUPFAM" id="SSF143880">
    <property type="entry name" value="NE0471 N-terminal domain-like"/>
    <property type="match status" value="1"/>
</dbReference>
<evidence type="ECO:0000313" key="1">
    <source>
        <dbReference type="EMBL" id="VAW16220.1"/>
    </source>
</evidence>
<proteinExistence type="predicted"/>
<dbReference type="InterPro" id="IPR018841">
    <property type="entry name" value="DUF2442"/>
</dbReference>